<accession>A0A5N5QLD1</accession>
<evidence type="ECO:0000313" key="3">
    <source>
        <dbReference type="Proteomes" id="UP000383932"/>
    </source>
</evidence>
<proteinExistence type="predicted"/>
<name>A0A5N5QLD1_9AGAM</name>
<sequence>MPPTRIHPLLPPSPRNAAKAPAPASRHVPAPSAVSPRRISSSSDLDDWPGVVSTDRPTRWRLSGWRPLSQPPLHRAIYQPQSIPATATALFAPFPDSHALLSIIPPTKVLPAQALAAYRSPDRYFGHSITHPRLPLPAQA</sequence>
<evidence type="ECO:0000313" key="2">
    <source>
        <dbReference type="EMBL" id="KAB5592474.1"/>
    </source>
</evidence>
<dbReference type="Proteomes" id="UP000383932">
    <property type="component" value="Unassembled WGS sequence"/>
</dbReference>
<organism evidence="2 3">
    <name type="scientific">Ceratobasidium theobromae</name>
    <dbReference type="NCBI Taxonomy" id="1582974"/>
    <lineage>
        <taxon>Eukaryota</taxon>
        <taxon>Fungi</taxon>
        <taxon>Dikarya</taxon>
        <taxon>Basidiomycota</taxon>
        <taxon>Agaricomycotina</taxon>
        <taxon>Agaricomycetes</taxon>
        <taxon>Cantharellales</taxon>
        <taxon>Ceratobasidiaceae</taxon>
        <taxon>Ceratobasidium</taxon>
    </lineage>
</organism>
<comment type="caution">
    <text evidence="2">The sequence shown here is derived from an EMBL/GenBank/DDBJ whole genome shotgun (WGS) entry which is preliminary data.</text>
</comment>
<keyword evidence="3" id="KW-1185">Reference proteome</keyword>
<dbReference type="AlphaFoldDB" id="A0A5N5QLD1"/>
<dbReference type="EMBL" id="SSOP01000063">
    <property type="protein sequence ID" value="KAB5592474.1"/>
    <property type="molecule type" value="Genomic_DNA"/>
</dbReference>
<reference evidence="2 3" key="1">
    <citation type="journal article" date="2019" name="Fungal Biol. Biotechnol.">
        <title>Draft genome sequence of fastidious pathogen Ceratobasidium theobromae, which causes vascular-streak dieback in Theobroma cacao.</title>
        <authorList>
            <person name="Ali S.S."/>
            <person name="Asman A."/>
            <person name="Shao J."/>
            <person name="Firmansyah A.P."/>
            <person name="Susilo A.W."/>
            <person name="Rosmana A."/>
            <person name="McMahon P."/>
            <person name="Junaid M."/>
            <person name="Guest D."/>
            <person name="Kheng T.Y."/>
            <person name="Meinhardt L.W."/>
            <person name="Bailey B.A."/>
        </authorList>
    </citation>
    <scope>NUCLEOTIDE SEQUENCE [LARGE SCALE GENOMIC DNA]</scope>
    <source>
        <strain evidence="2 3">CT2</strain>
    </source>
</reference>
<evidence type="ECO:0000256" key="1">
    <source>
        <dbReference type="SAM" id="MobiDB-lite"/>
    </source>
</evidence>
<gene>
    <name evidence="2" type="ORF">CTheo_4065</name>
</gene>
<feature type="region of interest" description="Disordered" evidence="1">
    <location>
        <begin position="1"/>
        <end position="57"/>
    </location>
</feature>
<feature type="compositionally biased region" description="Pro residues" evidence="1">
    <location>
        <begin position="1"/>
        <end position="14"/>
    </location>
</feature>
<feature type="compositionally biased region" description="Low complexity" evidence="1">
    <location>
        <begin position="29"/>
        <end position="43"/>
    </location>
</feature>
<protein>
    <submittedName>
        <fullName evidence="2">Uncharacterized protein</fullName>
    </submittedName>
</protein>